<dbReference type="AlphaFoldDB" id="A0A8J6C0E2"/>
<dbReference type="InterPro" id="IPR045242">
    <property type="entry name" value="Syntaxin"/>
</dbReference>
<dbReference type="GO" id="GO:0000139">
    <property type="term" value="C:Golgi membrane"/>
    <property type="evidence" value="ECO:0007669"/>
    <property type="project" value="TreeGrafter"/>
</dbReference>
<keyword evidence="11" id="KW-1185">Reference proteome</keyword>
<dbReference type="GO" id="GO:0006886">
    <property type="term" value="P:intracellular protein transport"/>
    <property type="evidence" value="ECO:0007669"/>
    <property type="project" value="InterPro"/>
</dbReference>
<dbReference type="PANTHER" id="PTHR19957">
    <property type="entry name" value="SYNTAXIN"/>
    <property type="match status" value="1"/>
</dbReference>
<evidence type="ECO:0000313" key="11">
    <source>
        <dbReference type="Proteomes" id="UP000751190"/>
    </source>
</evidence>
<feature type="domain" description="T-SNARE coiled-coil homology" evidence="9">
    <location>
        <begin position="251"/>
        <end position="313"/>
    </location>
</feature>
<dbReference type="GO" id="GO:0006906">
    <property type="term" value="P:vesicle fusion"/>
    <property type="evidence" value="ECO:0007669"/>
    <property type="project" value="TreeGrafter"/>
</dbReference>
<evidence type="ECO:0000256" key="1">
    <source>
        <dbReference type="ARBA" id="ARBA00004211"/>
    </source>
</evidence>
<evidence type="ECO:0000256" key="3">
    <source>
        <dbReference type="ARBA" id="ARBA00022448"/>
    </source>
</evidence>
<feature type="transmembrane region" description="Helical" evidence="8">
    <location>
        <begin position="322"/>
        <end position="340"/>
    </location>
</feature>
<dbReference type="OrthoDB" id="421009at2759"/>
<dbReference type="Proteomes" id="UP000751190">
    <property type="component" value="Unassembled WGS sequence"/>
</dbReference>
<reference evidence="10" key="1">
    <citation type="submission" date="2021-05" db="EMBL/GenBank/DDBJ databases">
        <title>The genome of the haptophyte Pavlova lutheri (Diacronema luteri, Pavlovales) - a model for lipid biosynthesis in eukaryotic algae.</title>
        <authorList>
            <person name="Hulatt C.J."/>
            <person name="Posewitz M.C."/>
        </authorList>
    </citation>
    <scope>NUCLEOTIDE SEQUENCE</scope>
    <source>
        <strain evidence="10">NIVA-4/92</strain>
    </source>
</reference>
<name>A0A8J6C0E2_DIALT</name>
<dbReference type="GO" id="GO:0048278">
    <property type="term" value="P:vesicle docking"/>
    <property type="evidence" value="ECO:0007669"/>
    <property type="project" value="TreeGrafter"/>
</dbReference>
<accession>A0A8J6C0E2</accession>
<proteinExistence type="inferred from homology"/>
<dbReference type="InterPro" id="IPR000727">
    <property type="entry name" value="T_SNARE_dom"/>
</dbReference>
<dbReference type="PANTHER" id="PTHR19957:SF3">
    <property type="entry name" value="SYNTAXIN-5"/>
    <property type="match status" value="1"/>
</dbReference>
<evidence type="ECO:0000256" key="5">
    <source>
        <dbReference type="ARBA" id="ARBA00022989"/>
    </source>
</evidence>
<evidence type="ECO:0000256" key="2">
    <source>
        <dbReference type="ARBA" id="ARBA00009063"/>
    </source>
</evidence>
<dbReference type="GO" id="GO:0005484">
    <property type="term" value="F:SNAP receptor activity"/>
    <property type="evidence" value="ECO:0007669"/>
    <property type="project" value="InterPro"/>
</dbReference>
<dbReference type="CDD" id="cd15844">
    <property type="entry name" value="SNARE_syntaxin5"/>
    <property type="match status" value="1"/>
</dbReference>
<comment type="caution">
    <text evidence="10">The sequence shown here is derived from an EMBL/GenBank/DDBJ whole genome shotgun (WGS) entry which is preliminary data.</text>
</comment>
<dbReference type="InterPro" id="IPR006012">
    <property type="entry name" value="Syntaxin/epimorphin_CS"/>
</dbReference>
<dbReference type="EMBL" id="JAGTXO010000062">
    <property type="protein sequence ID" value="KAG8457822.1"/>
    <property type="molecule type" value="Genomic_DNA"/>
</dbReference>
<keyword evidence="6" id="KW-0175">Coiled coil</keyword>
<organism evidence="10 11">
    <name type="scientific">Diacronema lutheri</name>
    <name type="common">Unicellular marine alga</name>
    <name type="synonym">Monochrysis lutheri</name>
    <dbReference type="NCBI Taxonomy" id="2081491"/>
    <lineage>
        <taxon>Eukaryota</taxon>
        <taxon>Haptista</taxon>
        <taxon>Haptophyta</taxon>
        <taxon>Pavlovophyceae</taxon>
        <taxon>Pavlovales</taxon>
        <taxon>Pavlovaceae</taxon>
        <taxon>Diacronema</taxon>
    </lineage>
</organism>
<evidence type="ECO:0000256" key="4">
    <source>
        <dbReference type="ARBA" id="ARBA00022692"/>
    </source>
</evidence>
<dbReference type="OMA" id="EHNHNVV"/>
<dbReference type="PROSITE" id="PS00914">
    <property type="entry name" value="SYNTAXIN"/>
    <property type="match status" value="1"/>
</dbReference>
<evidence type="ECO:0000256" key="8">
    <source>
        <dbReference type="SAM" id="Phobius"/>
    </source>
</evidence>
<evidence type="ECO:0000256" key="6">
    <source>
        <dbReference type="ARBA" id="ARBA00023054"/>
    </source>
</evidence>
<comment type="similarity">
    <text evidence="2">Belongs to the syntaxin family.</text>
</comment>
<dbReference type="SUPFAM" id="SSF47661">
    <property type="entry name" value="t-snare proteins"/>
    <property type="match status" value="1"/>
</dbReference>
<dbReference type="GO" id="GO:0031201">
    <property type="term" value="C:SNARE complex"/>
    <property type="evidence" value="ECO:0007669"/>
    <property type="project" value="TreeGrafter"/>
</dbReference>
<dbReference type="GO" id="GO:0000149">
    <property type="term" value="F:SNARE binding"/>
    <property type="evidence" value="ECO:0007669"/>
    <property type="project" value="TreeGrafter"/>
</dbReference>
<dbReference type="PROSITE" id="PS50192">
    <property type="entry name" value="T_SNARE"/>
    <property type="match status" value="1"/>
</dbReference>
<evidence type="ECO:0000256" key="7">
    <source>
        <dbReference type="ARBA" id="ARBA00023136"/>
    </source>
</evidence>
<keyword evidence="3" id="KW-0813">Transport</keyword>
<dbReference type="InterPro" id="IPR010989">
    <property type="entry name" value="SNARE"/>
</dbReference>
<keyword evidence="7 8" id="KW-0472">Membrane</keyword>
<keyword evidence="5 8" id="KW-1133">Transmembrane helix</keyword>
<evidence type="ECO:0000313" key="10">
    <source>
        <dbReference type="EMBL" id="KAG8457822.1"/>
    </source>
</evidence>
<keyword evidence="4 8" id="KW-0812">Transmembrane</keyword>
<gene>
    <name evidence="10" type="ORF">KFE25_005091</name>
</gene>
<evidence type="ECO:0000259" key="9">
    <source>
        <dbReference type="PROSITE" id="PS50192"/>
    </source>
</evidence>
<dbReference type="SMART" id="SM00397">
    <property type="entry name" value="t_SNARE"/>
    <property type="match status" value="1"/>
</dbReference>
<dbReference type="Gene3D" id="1.20.58.70">
    <property type="match status" value="1"/>
</dbReference>
<comment type="subcellular location">
    <subcellularLocation>
        <location evidence="1">Membrane</location>
        <topology evidence="1">Single-pass type IV membrane protein</topology>
    </subcellularLocation>
</comment>
<sequence>MAARHREVAMCDRTGEFLAIAEGLARRIATRPGIVGPPRVRTRSDFTQMTAQIGADIYATTQKLDKLAQLAQSRSLFDDPTVEVNELTIIIKQDLSSLNAKLRDVQLAMREYRAQTGARGGGRQAESHTAHVVDALKLQLSTAAKGFQDVLQVRSNNIRVQMDRQKQFEGAGRPAAGAMGGTGAQCGGAGCGGGARGAPAPLFTPPRAPLPDEPAGRIVETVIDIGRLGGAAGAGGAFGAQQAQMQEMLPSNYLESRALAVESVQSTIVELGTIFQQLQSVVAEQQHLVERIDAQVDETVMTVDSTQRQLLRLYQTMSGNRLAMKMLAMVVAFMMTYGAFFA</sequence>
<dbReference type="GO" id="GO:0006888">
    <property type="term" value="P:endoplasmic reticulum to Golgi vesicle-mediated transport"/>
    <property type="evidence" value="ECO:0007669"/>
    <property type="project" value="TreeGrafter"/>
</dbReference>
<protein>
    <recommendedName>
        <fullName evidence="9">t-SNARE coiled-coil homology domain-containing protein</fullName>
    </recommendedName>
</protein>